<accession>A0A183G8J7</accession>
<evidence type="ECO:0000313" key="3">
    <source>
        <dbReference type="Proteomes" id="UP000050761"/>
    </source>
</evidence>
<reference evidence="4" key="2">
    <citation type="submission" date="2019-09" db="UniProtKB">
        <authorList>
            <consortium name="WormBaseParasite"/>
        </authorList>
    </citation>
    <scope>IDENTIFICATION</scope>
</reference>
<sequence length="91" mass="10444">MTLQQALKEAISPKRWPVNKSVYQPRVELNTHNSNLTSVVQFSADYGRSRTVKWPEGTWLRVPKRMGHSKPNHGSWNLSEEPNLAQNEICS</sequence>
<evidence type="ECO:0000313" key="4">
    <source>
        <dbReference type="WBParaSite" id="HPBE_0001819801-mRNA-1"/>
    </source>
</evidence>
<organism evidence="3 4">
    <name type="scientific">Heligmosomoides polygyrus</name>
    <name type="common">Parasitic roundworm</name>
    <dbReference type="NCBI Taxonomy" id="6339"/>
    <lineage>
        <taxon>Eukaryota</taxon>
        <taxon>Metazoa</taxon>
        <taxon>Ecdysozoa</taxon>
        <taxon>Nematoda</taxon>
        <taxon>Chromadorea</taxon>
        <taxon>Rhabditida</taxon>
        <taxon>Rhabditina</taxon>
        <taxon>Rhabditomorpha</taxon>
        <taxon>Strongyloidea</taxon>
        <taxon>Heligmosomidae</taxon>
        <taxon>Heligmosomoides</taxon>
    </lineage>
</organism>
<name>A0A183G8J7_HELPZ</name>
<keyword evidence="3" id="KW-1185">Reference proteome</keyword>
<proteinExistence type="predicted"/>
<dbReference type="Proteomes" id="UP000050761">
    <property type="component" value="Unassembled WGS sequence"/>
</dbReference>
<dbReference type="EMBL" id="UZAH01030530">
    <property type="protein sequence ID" value="VDP10857.1"/>
    <property type="molecule type" value="Genomic_DNA"/>
</dbReference>
<feature type="compositionally biased region" description="Polar residues" evidence="1">
    <location>
        <begin position="72"/>
        <end position="91"/>
    </location>
</feature>
<protein>
    <submittedName>
        <fullName evidence="4">Transposase</fullName>
    </submittedName>
</protein>
<gene>
    <name evidence="2" type="ORF">HPBE_LOCUS18197</name>
</gene>
<reference evidence="2 3" key="1">
    <citation type="submission" date="2018-11" db="EMBL/GenBank/DDBJ databases">
        <authorList>
            <consortium name="Pathogen Informatics"/>
        </authorList>
    </citation>
    <scope>NUCLEOTIDE SEQUENCE [LARGE SCALE GENOMIC DNA]</scope>
</reference>
<accession>A0A3P8A9T9</accession>
<dbReference type="WBParaSite" id="HPBE_0001819801-mRNA-1">
    <property type="protein sequence ID" value="HPBE_0001819801-mRNA-1"/>
    <property type="gene ID" value="HPBE_0001819801"/>
</dbReference>
<evidence type="ECO:0000256" key="1">
    <source>
        <dbReference type="SAM" id="MobiDB-lite"/>
    </source>
</evidence>
<feature type="region of interest" description="Disordered" evidence="1">
    <location>
        <begin position="63"/>
        <end position="91"/>
    </location>
</feature>
<evidence type="ECO:0000313" key="2">
    <source>
        <dbReference type="EMBL" id="VDP10857.1"/>
    </source>
</evidence>
<dbReference type="AlphaFoldDB" id="A0A183G8J7"/>